<dbReference type="InterPro" id="IPR010743">
    <property type="entry name" value="Methionine_synth_MetW"/>
</dbReference>
<evidence type="ECO:0008006" key="2">
    <source>
        <dbReference type="Google" id="ProtNLM"/>
    </source>
</evidence>
<organism evidence="1">
    <name type="scientific">hydrothermal vent metagenome</name>
    <dbReference type="NCBI Taxonomy" id="652676"/>
    <lineage>
        <taxon>unclassified sequences</taxon>
        <taxon>metagenomes</taxon>
        <taxon>ecological metagenomes</taxon>
    </lineage>
</organism>
<name>A0A3B1CLY3_9ZZZZ</name>
<reference evidence="1" key="1">
    <citation type="submission" date="2018-06" db="EMBL/GenBank/DDBJ databases">
        <authorList>
            <person name="Zhirakovskaya E."/>
        </authorList>
    </citation>
    <scope>NUCLEOTIDE SEQUENCE</scope>
</reference>
<gene>
    <name evidence="1" type="ORF">MNBD_NITROSPINAE02-257</name>
</gene>
<dbReference type="CDD" id="cd02440">
    <property type="entry name" value="AdoMet_MTases"/>
    <property type="match status" value="1"/>
</dbReference>
<proteinExistence type="predicted"/>
<dbReference type="Gene3D" id="3.40.50.150">
    <property type="entry name" value="Vaccinia Virus protein VP39"/>
    <property type="match status" value="1"/>
</dbReference>
<accession>A0A3B1CLY3</accession>
<dbReference type="AlphaFoldDB" id="A0A3B1CLY3"/>
<dbReference type="SUPFAM" id="SSF53335">
    <property type="entry name" value="S-adenosyl-L-methionine-dependent methyltransferases"/>
    <property type="match status" value="1"/>
</dbReference>
<evidence type="ECO:0000313" key="1">
    <source>
        <dbReference type="EMBL" id="VAX24994.1"/>
    </source>
</evidence>
<dbReference type="Pfam" id="PF07021">
    <property type="entry name" value="MetW"/>
    <property type="match status" value="1"/>
</dbReference>
<dbReference type="PANTHER" id="PTHR43861:SF1">
    <property type="entry name" value="TRANS-ACONITATE 2-METHYLTRANSFERASE"/>
    <property type="match status" value="1"/>
</dbReference>
<dbReference type="PANTHER" id="PTHR43861">
    <property type="entry name" value="TRANS-ACONITATE 2-METHYLTRANSFERASE-RELATED"/>
    <property type="match status" value="1"/>
</dbReference>
<protein>
    <recommendedName>
        <fullName evidence="2">Methyltransferase type 11 domain-containing protein</fullName>
    </recommendedName>
</protein>
<sequence>MSQNNKGISPMVDQGGDIDVKELARKIQKRVEEKLRTGFYDEKEVRGITNLKLDTSDRDTSWLFYNKLKADLVYDLMKENWDVTEPIDTSSPRGGVKGKLISLYKKVYKRLIQPNINISLSKQAVFNSETTHYVYHLKEAALRAEEEFHSLRDRYLNLSDRILEMEKNYSRLEGLEGRIKSTDKRLDSFADKVNALSGSLRDVDKQGIFLKRKMTNLLESLGSDNGGPKPETIAREREKLNSFDYTLFENLHRGSREEIKSRFNVYIDWFRGASPVVDIGCGRGELIELFTEKGIESKGVDLNDEMVAECKDRGLDVSEGDALQFLDSFEDNSIGGVSAIQFIEHLPNDAMIKFFEIAYDKLKPGGIIAAETVNPTCLSTFCGAFYLDMSHDKPIHPLAVHFVLERIGFSRVRIEYLNPFPPDHKLKKIDIKNSSDVGFDIVSEYNVNVDKLNGILYSHQDYAVVAIK</sequence>
<dbReference type="EMBL" id="UOGE01000099">
    <property type="protein sequence ID" value="VAX24994.1"/>
    <property type="molecule type" value="Genomic_DNA"/>
</dbReference>
<dbReference type="InterPro" id="IPR029063">
    <property type="entry name" value="SAM-dependent_MTases_sf"/>
</dbReference>